<evidence type="ECO:0000313" key="2">
    <source>
        <dbReference type="EMBL" id="KAF5390761.1"/>
    </source>
</evidence>
<sequence>MTLLGCFFKWRDRWWYGVPPAHSYPLASGTNRDNWMAPVQTSSNPVDISVGGQENVGHTGYRGDHGGGNGAGQVGDGGGGGGEYGGGSYGGGDYGGGDYGGGDYGGGGDGGGGDGGGGGGD</sequence>
<comment type="caution">
    <text evidence="2">The sequence shown here is derived from an EMBL/GenBank/DDBJ whole genome shotgun (WGS) entry which is preliminary data.</text>
</comment>
<evidence type="ECO:0000313" key="3">
    <source>
        <dbReference type="Proteomes" id="UP000518752"/>
    </source>
</evidence>
<evidence type="ECO:0000256" key="1">
    <source>
        <dbReference type="SAM" id="MobiDB-lite"/>
    </source>
</evidence>
<organism evidence="2 3">
    <name type="scientific">Collybiopsis confluens</name>
    <dbReference type="NCBI Taxonomy" id="2823264"/>
    <lineage>
        <taxon>Eukaryota</taxon>
        <taxon>Fungi</taxon>
        <taxon>Dikarya</taxon>
        <taxon>Basidiomycota</taxon>
        <taxon>Agaricomycotina</taxon>
        <taxon>Agaricomycetes</taxon>
        <taxon>Agaricomycetidae</taxon>
        <taxon>Agaricales</taxon>
        <taxon>Marasmiineae</taxon>
        <taxon>Omphalotaceae</taxon>
        <taxon>Collybiopsis</taxon>
    </lineage>
</organism>
<feature type="compositionally biased region" description="Gly residues" evidence="1">
    <location>
        <begin position="66"/>
        <end position="121"/>
    </location>
</feature>
<dbReference type="Proteomes" id="UP000518752">
    <property type="component" value="Unassembled WGS sequence"/>
</dbReference>
<feature type="region of interest" description="Disordered" evidence="1">
    <location>
        <begin position="36"/>
        <end position="121"/>
    </location>
</feature>
<name>A0A8H5HWR9_9AGAR</name>
<feature type="compositionally biased region" description="Polar residues" evidence="1">
    <location>
        <begin position="36"/>
        <end position="46"/>
    </location>
</feature>
<dbReference type="AlphaFoldDB" id="A0A8H5HWR9"/>
<proteinExistence type="predicted"/>
<accession>A0A8H5HWR9</accession>
<reference evidence="2 3" key="1">
    <citation type="journal article" date="2020" name="ISME J.">
        <title>Uncovering the hidden diversity of litter-decomposition mechanisms in mushroom-forming fungi.</title>
        <authorList>
            <person name="Floudas D."/>
            <person name="Bentzer J."/>
            <person name="Ahren D."/>
            <person name="Johansson T."/>
            <person name="Persson P."/>
            <person name="Tunlid A."/>
        </authorList>
    </citation>
    <scope>NUCLEOTIDE SEQUENCE [LARGE SCALE GENOMIC DNA]</scope>
    <source>
        <strain evidence="2 3">CBS 406.79</strain>
    </source>
</reference>
<gene>
    <name evidence="2" type="ORF">D9757_004412</name>
</gene>
<keyword evidence="3" id="KW-1185">Reference proteome</keyword>
<protein>
    <submittedName>
        <fullName evidence="2">Uncharacterized protein</fullName>
    </submittedName>
</protein>
<dbReference type="EMBL" id="JAACJN010000013">
    <property type="protein sequence ID" value="KAF5390761.1"/>
    <property type="molecule type" value="Genomic_DNA"/>
</dbReference>